<dbReference type="STRING" id="1293891.TMES_04995"/>
<accession>A0A1Y2L245</accession>
<dbReference type="EMBL" id="JFKA01000002">
    <property type="protein sequence ID" value="OSQ39415.1"/>
    <property type="molecule type" value="Genomic_DNA"/>
</dbReference>
<evidence type="ECO:0000313" key="1">
    <source>
        <dbReference type="EMBL" id="OSQ39415.1"/>
    </source>
</evidence>
<protein>
    <submittedName>
        <fullName evidence="1">Uncharacterized protein</fullName>
    </submittedName>
</protein>
<organism evidence="1 2">
    <name type="scientific">Thalassospira mesophila</name>
    <dbReference type="NCBI Taxonomy" id="1293891"/>
    <lineage>
        <taxon>Bacteria</taxon>
        <taxon>Pseudomonadati</taxon>
        <taxon>Pseudomonadota</taxon>
        <taxon>Alphaproteobacteria</taxon>
        <taxon>Rhodospirillales</taxon>
        <taxon>Thalassospiraceae</taxon>
        <taxon>Thalassospira</taxon>
    </lineage>
</organism>
<dbReference type="AlphaFoldDB" id="A0A1Y2L245"/>
<keyword evidence="2" id="KW-1185">Reference proteome</keyword>
<gene>
    <name evidence="1" type="ORF">TMES_04995</name>
</gene>
<proteinExistence type="predicted"/>
<reference evidence="1 2" key="1">
    <citation type="submission" date="2014-03" db="EMBL/GenBank/DDBJ databases">
        <title>The draft genome sequence of Thalassospira mesophila JCM 18969.</title>
        <authorList>
            <person name="Lai Q."/>
            <person name="Shao Z."/>
        </authorList>
    </citation>
    <scope>NUCLEOTIDE SEQUENCE [LARGE SCALE GENOMIC DNA]</scope>
    <source>
        <strain evidence="1 2">JCM 18969</strain>
    </source>
</reference>
<dbReference type="Proteomes" id="UP000193391">
    <property type="component" value="Unassembled WGS sequence"/>
</dbReference>
<comment type="caution">
    <text evidence="1">The sequence shown here is derived from an EMBL/GenBank/DDBJ whole genome shotgun (WGS) entry which is preliminary data.</text>
</comment>
<name>A0A1Y2L245_9PROT</name>
<evidence type="ECO:0000313" key="2">
    <source>
        <dbReference type="Proteomes" id="UP000193391"/>
    </source>
</evidence>
<sequence length="68" mass="7159">MQGGGIPPFPPAQLGAAKFYYSETLARDCFCRGTVFIHASLQIASAGAGVFSGGNIFKLKRSKFGIFG</sequence>